<dbReference type="PANTHER" id="PTHR38120:SF1">
    <property type="entry name" value="M PROTEIN, SEROTYPE 2.1"/>
    <property type="match status" value="1"/>
</dbReference>
<dbReference type="EMBL" id="AMGY01000002">
    <property type="protein sequence ID" value="EXJ89297.1"/>
    <property type="molecule type" value="Genomic_DNA"/>
</dbReference>
<feature type="region of interest" description="Disordered" evidence="2">
    <location>
        <begin position="197"/>
        <end position="233"/>
    </location>
</feature>
<sequence length="629" mass="68778">MATPNSKKPLADRSNSSPSMRTPSGNGPSRSPAASSVPATSGQGLARTPSIRQTRPLRKAPNRMSSSVPSATDTDAEDEEVKSANAQLIADLKEQVQRAEQASEQYRKQLEIMQRRLDETAAEQTSAEERDYQRQTELDRLRAEIKDLTRQRRELELTYNEDKQVFLEERERQAVKEADLQGVIGRLNEALRARGAERVSASRSASNGDSQFQDGGVYSDTSKRDDPASDLVQTLRQKESDLEALRFDLAEAQLKLAEQEHMGDGRLQSLEKALMELKMQNARLVEENESFQMLLSEKTLKGDFIHHHHREEDVSGMSTLAEELESTEEDTTEGQSEAYKKVEAELKSAKEENKALTLYVDKIIGRLLQHEGFEHIIHDKDEPPPLPAKITSTEKALPSVPDQQAPGPHAAHTAAGVATNLLQRAKSVVSRPGPRARPMSYAQPPATPSANENPETAPSIPLNRGHHRARSDQAQADMAAAALVQQMNRASPMRTASGGPLSPGIRPLSPQLAQQRRGSYFGAPTTTPRAPSGSGPSGASPAHSFTSETSEEVKSNTDGSSTAAMAGGHSQGLGQGQGNLPGAVMKQNQLRPLRLVQEQSQMDEEMQKRANRGSWIGWLRGSSIEAQQE</sequence>
<feature type="compositionally biased region" description="Polar residues" evidence="2">
    <location>
        <begin position="13"/>
        <end position="27"/>
    </location>
</feature>
<keyword evidence="4" id="KW-1185">Reference proteome</keyword>
<feature type="region of interest" description="Disordered" evidence="2">
    <location>
        <begin position="426"/>
        <end position="477"/>
    </location>
</feature>
<dbReference type="eggNOG" id="ENOG502QVZ5">
    <property type="taxonomic scope" value="Eukaryota"/>
</dbReference>
<feature type="region of interest" description="Disordered" evidence="2">
    <location>
        <begin position="1"/>
        <end position="86"/>
    </location>
</feature>
<dbReference type="GeneID" id="19166494"/>
<feature type="region of interest" description="Disordered" evidence="2">
    <location>
        <begin position="489"/>
        <end position="594"/>
    </location>
</feature>
<evidence type="ECO:0000256" key="1">
    <source>
        <dbReference type="SAM" id="Coils"/>
    </source>
</evidence>
<organism evidence="3 4">
    <name type="scientific">Capronia epimyces CBS 606.96</name>
    <dbReference type="NCBI Taxonomy" id="1182542"/>
    <lineage>
        <taxon>Eukaryota</taxon>
        <taxon>Fungi</taxon>
        <taxon>Dikarya</taxon>
        <taxon>Ascomycota</taxon>
        <taxon>Pezizomycotina</taxon>
        <taxon>Eurotiomycetes</taxon>
        <taxon>Chaetothyriomycetidae</taxon>
        <taxon>Chaetothyriales</taxon>
        <taxon>Herpotrichiellaceae</taxon>
        <taxon>Capronia</taxon>
    </lineage>
</organism>
<evidence type="ECO:0008006" key="5">
    <source>
        <dbReference type="Google" id="ProtNLM"/>
    </source>
</evidence>
<evidence type="ECO:0000256" key="2">
    <source>
        <dbReference type="SAM" id="MobiDB-lite"/>
    </source>
</evidence>
<gene>
    <name evidence="3" type="ORF">A1O3_02363</name>
</gene>
<dbReference type="HOGENOM" id="CLU_015321_0_0_1"/>
<evidence type="ECO:0000313" key="4">
    <source>
        <dbReference type="Proteomes" id="UP000019478"/>
    </source>
</evidence>
<dbReference type="RefSeq" id="XP_007730694.1">
    <property type="nucleotide sequence ID" value="XM_007732504.1"/>
</dbReference>
<name>W9Y8X2_9EURO</name>
<feature type="compositionally biased region" description="Polar residues" evidence="2">
    <location>
        <begin position="63"/>
        <end position="73"/>
    </location>
</feature>
<accession>W9Y8X2</accession>
<evidence type="ECO:0000313" key="3">
    <source>
        <dbReference type="EMBL" id="EXJ89297.1"/>
    </source>
</evidence>
<feature type="compositionally biased region" description="Gly residues" evidence="2">
    <location>
        <begin position="569"/>
        <end position="579"/>
    </location>
</feature>
<feature type="compositionally biased region" description="Polar residues" evidence="2">
    <location>
        <begin position="201"/>
        <end position="213"/>
    </location>
</feature>
<dbReference type="AlphaFoldDB" id="W9Y8X2"/>
<feature type="region of interest" description="Disordered" evidence="2">
    <location>
        <begin position="312"/>
        <end position="336"/>
    </location>
</feature>
<feature type="compositionally biased region" description="Acidic residues" evidence="2">
    <location>
        <begin position="322"/>
        <end position="332"/>
    </location>
</feature>
<dbReference type="Proteomes" id="UP000019478">
    <property type="component" value="Unassembled WGS sequence"/>
</dbReference>
<proteinExistence type="predicted"/>
<feature type="compositionally biased region" description="Low complexity" evidence="2">
    <location>
        <begin position="28"/>
        <end position="41"/>
    </location>
</feature>
<comment type="caution">
    <text evidence="3">The sequence shown here is derived from an EMBL/GenBank/DDBJ whole genome shotgun (WGS) entry which is preliminary data.</text>
</comment>
<dbReference type="PANTHER" id="PTHR38120">
    <property type="entry name" value="EXPRESSED PROTEIN"/>
    <property type="match status" value="1"/>
</dbReference>
<keyword evidence="1" id="KW-0175">Coiled coil</keyword>
<dbReference type="STRING" id="1182542.W9Y8X2"/>
<feature type="compositionally biased region" description="Low complexity" evidence="2">
    <location>
        <begin position="522"/>
        <end position="542"/>
    </location>
</feature>
<reference evidence="3 4" key="1">
    <citation type="submission" date="2013-03" db="EMBL/GenBank/DDBJ databases">
        <title>The Genome Sequence of Capronia epimyces CBS 606.96.</title>
        <authorList>
            <consortium name="The Broad Institute Genomics Platform"/>
            <person name="Cuomo C."/>
            <person name="de Hoog S."/>
            <person name="Gorbushina A."/>
            <person name="Walker B."/>
            <person name="Young S.K."/>
            <person name="Zeng Q."/>
            <person name="Gargeya S."/>
            <person name="Fitzgerald M."/>
            <person name="Haas B."/>
            <person name="Abouelleil A."/>
            <person name="Allen A.W."/>
            <person name="Alvarado L."/>
            <person name="Arachchi H.M."/>
            <person name="Berlin A.M."/>
            <person name="Chapman S.B."/>
            <person name="Gainer-Dewar J."/>
            <person name="Goldberg J."/>
            <person name="Griggs A."/>
            <person name="Gujja S."/>
            <person name="Hansen M."/>
            <person name="Howarth C."/>
            <person name="Imamovic A."/>
            <person name="Ireland A."/>
            <person name="Larimer J."/>
            <person name="McCowan C."/>
            <person name="Murphy C."/>
            <person name="Pearson M."/>
            <person name="Poon T.W."/>
            <person name="Priest M."/>
            <person name="Roberts A."/>
            <person name="Saif S."/>
            <person name="Shea T."/>
            <person name="Sisk P."/>
            <person name="Sykes S."/>
            <person name="Wortman J."/>
            <person name="Nusbaum C."/>
            <person name="Birren B."/>
        </authorList>
    </citation>
    <scope>NUCLEOTIDE SEQUENCE [LARGE SCALE GENOMIC DNA]</scope>
    <source>
        <strain evidence="3 4">CBS 606.96</strain>
    </source>
</reference>
<protein>
    <recommendedName>
        <fullName evidence="5">M protein, serotype 2.1</fullName>
    </recommendedName>
</protein>
<dbReference type="OrthoDB" id="2121319at2759"/>
<feature type="coiled-coil region" evidence="1">
    <location>
        <begin position="235"/>
        <end position="294"/>
    </location>
</feature>